<dbReference type="SUPFAM" id="SSF109604">
    <property type="entry name" value="HD-domain/PDEase-like"/>
    <property type="match status" value="1"/>
</dbReference>
<dbReference type="eggNOG" id="COG2206">
    <property type="taxonomic scope" value="Bacteria"/>
</dbReference>
<dbReference type="InterPro" id="IPR037522">
    <property type="entry name" value="HD_GYP_dom"/>
</dbReference>
<dbReference type="Proteomes" id="UP000008467">
    <property type="component" value="Chromosome"/>
</dbReference>
<dbReference type="InterPro" id="IPR003607">
    <property type="entry name" value="HD/PDEase_dom"/>
</dbReference>
<gene>
    <name evidence="2" type="ordered locus">Clole_1601</name>
</gene>
<dbReference type="KEGG" id="cle:Clole_1601"/>
<dbReference type="CDD" id="cd00077">
    <property type="entry name" value="HDc"/>
    <property type="match status" value="1"/>
</dbReference>
<dbReference type="Gene3D" id="1.10.3210.10">
    <property type="entry name" value="Hypothetical protein af1432"/>
    <property type="match status" value="1"/>
</dbReference>
<proteinExistence type="predicted"/>
<dbReference type="GO" id="GO:0016787">
    <property type="term" value="F:hydrolase activity"/>
    <property type="evidence" value="ECO:0007669"/>
    <property type="project" value="UniProtKB-KW"/>
</dbReference>
<evidence type="ECO:0000313" key="3">
    <source>
        <dbReference type="Proteomes" id="UP000008467"/>
    </source>
</evidence>
<dbReference type="Pfam" id="PF13487">
    <property type="entry name" value="HD_5"/>
    <property type="match status" value="1"/>
</dbReference>
<dbReference type="PANTHER" id="PTHR43155:SF2">
    <property type="entry name" value="CYCLIC DI-GMP PHOSPHODIESTERASE PA4108"/>
    <property type="match status" value="1"/>
</dbReference>
<organism evidence="2 3">
    <name type="scientific">Cellulosilyticum lentocellum (strain ATCC 49066 / DSM 5427 / NCIMB 11756 / RHM5)</name>
    <name type="common">Clostridium lentocellum</name>
    <dbReference type="NCBI Taxonomy" id="642492"/>
    <lineage>
        <taxon>Bacteria</taxon>
        <taxon>Bacillati</taxon>
        <taxon>Bacillota</taxon>
        <taxon>Clostridia</taxon>
        <taxon>Lachnospirales</taxon>
        <taxon>Cellulosilyticaceae</taxon>
        <taxon>Cellulosilyticum</taxon>
    </lineage>
</organism>
<keyword evidence="2" id="KW-0378">Hydrolase</keyword>
<evidence type="ECO:0000313" key="2">
    <source>
        <dbReference type="EMBL" id="ADZ83326.1"/>
    </source>
</evidence>
<dbReference type="SMART" id="SM00471">
    <property type="entry name" value="HDc"/>
    <property type="match status" value="1"/>
</dbReference>
<dbReference type="RefSeq" id="WP_013656624.1">
    <property type="nucleotide sequence ID" value="NC_015275.1"/>
</dbReference>
<dbReference type="STRING" id="642492.Clole_1601"/>
<dbReference type="PANTHER" id="PTHR43155">
    <property type="entry name" value="CYCLIC DI-GMP PHOSPHODIESTERASE PA4108-RELATED"/>
    <property type="match status" value="1"/>
</dbReference>
<accession>F2JKS3</accession>
<dbReference type="InterPro" id="IPR006675">
    <property type="entry name" value="HDIG_dom"/>
</dbReference>
<feature type="domain" description="HD-GYP" evidence="1">
    <location>
        <begin position="104"/>
        <end position="299"/>
    </location>
</feature>
<sequence length="348" mass="39682">MRLVPTKRLKNGDIIARDIISYDGGLLLREDTHFREVFKQKLLERNIFEVYIEDELSKGIEPIEIISPQIRRKIGKDIQQEFEKLQENLQVDIGCLKEVSSLLIQEIQQKELICELQDLKVNDQYTYEHCIAVAILTTLVCNKLGINLYLKEQIVMGALIHDIGKMILPKDILNKPDKLTSEEYNLIKTHTEIGYKMIKDRAEFNAVTKLAVLCHHEREDGSGYPLGKGTDLHIGAKIVGACDLYHALISDRCYRQGLPINEVFAVAQTEPINSKIRSIIEGTFAYYPVGSIVKLNTGQMAIVEKNYAKDIKRPLVRVIEETNKQSGYKINLQDELSICVTDRAELEI</sequence>
<reference evidence="2 3" key="1">
    <citation type="journal article" date="2011" name="J. Bacteriol.">
        <title>Complete genome sequence of the cellulose-degrading bacterium Cellulosilyticum lentocellum.</title>
        <authorList>
            <consortium name="US DOE Joint Genome Institute"/>
            <person name="Miller D.A."/>
            <person name="Suen G."/>
            <person name="Bruce D."/>
            <person name="Copeland A."/>
            <person name="Cheng J.F."/>
            <person name="Detter C."/>
            <person name="Goodwin L.A."/>
            <person name="Han C.S."/>
            <person name="Hauser L.J."/>
            <person name="Land M.L."/>
            <person name="Lapidus A."/>
            <person name="Lucas S."/>
            <person name="Meincke L."/>
            <person name="Pitluck S."/>
            <person name="Tapia R."/>
            <person name="Teshima H."/>
            <person name="Woyke T."/>
            <person name="Fox B.G."/>
            <person name="Angert E.R."/>
            <person name="Currie C.R."/>
        </authorList>
    </citation>
    <scope>NUCLEOTIDE SEQUENCE [LARGE SCALE GENOMIC DNA]</scope>
    <source>
        <strain evidence="3">ATCC 49066 / DSM 5427 / NCIMB 11756 / RHM5</strain>
    </source>
</reference>
<protein>
    <submittedName>
        <fullName evidence="2">Metal dependent phosphohydrolase</fullName>
    </submittedName>
</protein>
<keyword evidence="3" id="KW-1185">Reference proteome</keyword>
<dbReference type="AlphaFoldDB" id="F2JKS3"/>
<dbReference type="PROSITE" id="PS51832">
    <property type="entry name" value="HD_GYP"/>
    <property type="match status" value="1"/>
</dbReference>
<evidence type="ECO:0000259" key="1">
    <source>
        <dbReference type="PROSITE" id="PS51832"/>
    </source>
</evidence>
<dbReference type="HOGENOM" id="CLU_000445_92_1_9"/>
<dbReference type="EMBL" id="CP002582">
    <property type="protein sequence ID" value="ADZ83326.1"/>
    <property type="molecule type" value="Genomic_DNA"/>
</dbReference>
<dbReference type="NCBIfam" id="TIGR00277">
    <property type="entry name" value="HDIG"/>
    <property type="match status" value="1"/>
</dbReference>
<name>F2JKS3_CELLD</name>